<accession>A0A7J6LLK1</accession>
<feature type="transmembrane region" description="Helical" evidence="10">
    <location>
        <begin position="192"/>
        <end position="217"/>
    </location>
</feature>
<keyword evidence="10" id="KW-0812">Transmembrane</keyword>
<dbReference type="CDD" id="cd14014">
    <property type="entry name" value="STKc_PknB_like"/>
    <property type="match status" value="1"/>
</dbReference>
<evidence type="ECO:0000259" key="11">
    <source>
        <dbReference type="PROSITE" id="PS50011"/>
    </source>
</evidence>
<dbReference type="Gene3D" id="1.10.510.10">
    <property type="entry name" value="Transferase(Phosphotransferase) domain 1"/>
    <property type="match status" value="1"/>
</dbReference>
<dbReference type="Pfam" id="PF00069">
    <property type="entry name" value="Pkinase"/>
    <property type="match status" value="1"/>
</dbReference>
<evidence type="ECO:0000256" key="1">
    <source>
        <dbReference type="ARBA" id="ARBA00022527"/>
    </source>
</evidence>
<keyword evidence="10" id="KW-0472">Membrane</keyword>
<evidence type="ECO:0000256" key="5">
    <source>
        <dbReference type="ARBA" id="ARBA00022840"/>
    </source>
</evidence>
<dbReference type="PROSITE" id="PS00107">
    <property type="entry name" value="PROTEIN_KINASE_ATP"/>
    <property type="match status" value="1"/>
</dbReference>
<evidence type="ECO:0000313" key="13">
    <source>
        <dbReference type="Proteomes" id="UP000591131"/>
    </source>
</evidence>
<dbReference type="PANTHER" id="PTHR24350">
    <property type="entry name" value="SERINE/THREONINE-PROTEIN KINASE IAL-RELATED"/>
    <property type="match status" value="1"/>
</dbReference>
<feature type="binding site" evidence="7 9">
    <location>
        <position position="325"/>
    </location>
    <ligand>
        <name>ATP</name>
        <dbReference type="ChEBI" id="CHEBI:30616"/>
    </ligand>
</feature>
<evidence type="ECO:0000256" key="3">
    <source>
        <dbReference type="ARBA" id="ARBA00022741"/>
    </source>
</evidence>
<feature type="binding site" evidence="7">
    <location>
        <position position="437"/>
    </location>
    <ligand>
        <name>ATP</name>
        <dbReference type="ChEBI" id="CHEBI:30616"/>
    </ligand>
</feature>
<evidence type="ECO:0000256" key="7">
    <source>
        <dbReference type="PIRSR" id="PIRSR630616-2"/>
    </source>
</evidence>
<protein>
    <recommendedName>
        <fullName evidence="11">Protein kinase domain-containing protein</fullName>
    </recommendedName>
</protein>
<dbReference type="InterPro" id="IPR000719">
    <property type="entry name" value="Prot_kinase_dom"/>
</dbReference>
<dbReference type="GO" id="GO:0004674">
    <property type="term" value="F:protein serine/threonine kinase activity"/>
    <property type="evidence" value="ECO:0007669"/>
    <property type="project" value="UniProtKB-KW"/>
</dbReference>
<dbReference type="InterPro" id="IPR021150">
    <property type="entry name" value="Ubiq_cyt_c_chap"/>
</dbReference>
<sequence>MRNLQRKLTLRHLLHWAAVSLAGLDIVIQALSVKDTSDPTIPEILICLACYTIQYKFQVGSDLFATQLLPTMLLFPGPYWCKVAAGVIHALHIAVTMDPPTRLREALVLRMIEVALSLHIIYVLRVYRPWPLLGLFGVALAAHWEDADILCDLRQLLVCFGATCCDLTLFMNAFGVAASARRVRAVYIVSRLVIGMLLLLLFPQHVITSAVLMALYFTCQGWIVVVRPISVPLSEIKVSDNKAHPSDRCLLTFFEYDLRKRLADEVEEIETGLDAESEDEFEDCADASVPFCIERFRERAELGKGEFGRCVWVFDVSSGREYAVKYLNKSIYRRRGLTSKAAEELRIVSGISHQNVVTFYGAYETADTWAFVFEYCNNGDLAAYMSRNNPVDPVVALGMASRILQALNYLHQLWIVYRDLKPANVVLDYAYNPKLCDFGLAIWRHSPDATCRTFCGSAGYCAPEVRTGPEYDDKCDIFSWGALTWALVTGMQAHLHRSWASTLSVHRIYERVEYPKLGFPSTLDRKIKIQTTLHWKDVPDEGEYCKIIPLAYWTGLNLWLVFQRVSVDGYPFGSWLANDLLEWQYMLLDQWIRMAAVPTPSVGMETHRMERLLVGMSQTLDEACFALPHHFEDAHPTSQNSPEEMPISVAGTPEVGPVTHSDDVPLAMRLGMLYHSALLDHHLPSPKSINAVAYVTPTGKRIQQP</sequence>
<evidence type="ECO:0000256" key="10">
    <source>
        <dbReference type="SAM" id="Phobius"/>
    </source>
</evidence>
<feature type="active site" description="Proton acceptor" evidence="6">
    <location>
        <position position="419"/>
    </location>
</feature>
<dbReference type="InterPro" id="IPR030616">
    <property type="entry name" value="Aur-like"/>
</dbReference>
<dbReference type="InterPro" id="IPR017441">
    <property type="entry name" value="Protein_kinase_ATP_BS"/>
</dbReference>
<evidence type="ECO:0000256" key="9">
    <source>
        <dbReference type="PROSITE-ProRule" id="PRU10141"/>
    </source>
</evidence>
<dbReference type="PROSITE" id="PS50011">
    <property type="entry name" value="PROTEIN_KINASE_DOM"/>
    <property type="match status" value="1"/>
</dbReference>
<keyword evidence="4" id="KW-0418">Kinase</keyword>
<feature type="domain" description="Protein kinase" evidence="11">
    <location>
        <begin position="296"/>
        <end position="560"/>
    </location>
</feature>
<keyword evidence="3 7" id="KW-0547">Nucleotide-binding</keyword>
<keyword evidence="5 7" id="KW-0067">ATP-binding</keyword>
<keyword evidence="2" id="KW-0808">Transferase</keyword>
<evidence type="ECO:0000256" key="2">
    <source>
        <dbReference type="ARBA" id="ARBA00022679"/>
    </source>
</evidence>
<dbReference type="PROSITE" id="PS00108">
    <property type="entry name" value="PROTEIN_KINASE_ST"/>
    <property type="match status" value="1"/>
</dbReference>
<evidence type="ECO:0000256" key="6">
    <source>
        <dbReference type="PIRSR" id="PIRSR630616-1"/>
    </source>
</evidence>
<dbReference type="EMBL" id="JAAPAO010000439">
    <property type="protein sequence ID" value="KAF4659791.1"/>
    <property type="molecule type" value="Genomic_DNA"/>
</dbReference>
<feature type="transmembrane region" description="Helical" evidence="10">
    <location>
        <begin position="155"/>
        <end position="180"/>
    </location>
</feature>
<keyword evidence="10" id="KW-1133">Transmembrane helix</keyword>
<dbReference type="SMART" id="SM00220">
    <property type="entry name" value="S_TKc"/>
    <property type="match status" value="1"/>
</dbReference>
<dbReference type="InterPro" id="IPR008271">
    <property type="entry name" value="Ser/Thr_kinase_AS"/>
</dbReference>
<feature type="transmembrane region" description="Helical" evidence="10">
    <location>
        <begin position="12"/>
        <end position="32"/>
    </location>
</feature>
<dbReference type="OrthoDB" id="290617at2759"/>
<gene>
    <name evidence="12" type="ORF">FOL47_007422</name>
</gene>
<proteinExistence type="predicted"/>
<evidence type="ECO:0000313" key="12">
    <source>
        <dbReference type="EMBL" id="KAF4659791.1"/>
    </source>
</evidence>
<comment type="caution">
    <text evidence="12">The sequence shown here is derived from an EMBL/GenBank/DDBJ whole genome shotgun (WGS) entry which is preliminary data.</text>
</comment>
<dbReference type="Proteomes" id="UP000591131">
    <property type="component" value="Unassembled WGS sequence"/>
</dbReference>
<feature type="transmembrane region" description="Helical" evidence="10">
    <location>
        <begin position="77"/>
        <end position="95"/>
    </location>
</feature>
<evidence type="ECO:0000256" key="8">
    <source>
        <dbReference type="PIRSR" id="PIRSR630616-3"/>
    </source>
</evidence>
<dbReference type="Pfam" id="PF03981">
    <property type="entry name" value="Ubiq_cyt_C_chap"/>
    <property type="match status" value="1"/>
</dbReference>
<reference evidence="12 13" key="1">
    <citation type="submission" date="2020-04" db="EMBL/GenBank/DDBJ databases">
        <title>Perkinsus chesapeaki whole genome sequence.</title>
        <authorList>
            <person name="Bogema D.R."/>
        </authorList>
    </citation>
    <scope>NUCLEOTIDE SEQUENCE [LARGE SCALE GENOMIC DNA]</scope>
    <source>
        <strain evidence="12">ATCC PRA-425</strain>
    </source>
</reference>
<organism evidence="12 13">
    <name type="scientific">Perkinsus chesapeaki</name>
    <name type="common">Clam parasite</name>
    <name type="synonym">Perkinsus andrewsi</name>
    <dbReference type="NCBI Taxonomy" id="330153"/>
    <lineage>
        <taxon>Eukaryota</taxon>
        <taxon>Sar</taxon>
        <taxon>Alveolata</taxon>
        <taxon>Perkinsozoa</taxon>
        <taxon>Perkinsea</taxon>
        <taxon>Perkinsida</taxon>
        <taxon>Perkinsidae</taxon>
        <taxon>Perkinsus</taxon>
    </lineage>
</organism>
<dbReference type="SUPFAM" id="SSF56112">
    <property type="entry name" value="Protein kinase-like (PK-like)"/>
    <property type="match status" value="1"/>
</dbReference>
<dbReference type="InterPro" id="IPR011009">
    <property type="entry name" value="Kinase-like_dom_sf"/>
</dbReference>
<keyword evidence="13" id="KW-1185">Reference proteome</keyword>
<dbReference type="AlphaFoldDB" id="A0A7J6LLK1"/>
<keyword evidence="1" id="KW-0723">Serine/threonine-protein kinase</keyword>
<dbReference type="GO" id="GO:0005524">
    <property type="term" value="F:ATP binding"/>
    <property type="evidence" value="ECO:0007669"/>
    <property type="project" value="UniProtKB-UniRule"/>
</dbReference>
<feature type="transmembrane region" description="Helical" evidence="10">
    <location>
        <begin position="107"/>
        <end position="127"/>
    </location>
</feature>
<name>A0A7J6LLK1_PERCH</name>
<evidence type="ECO:0000256" key="4">
    <source>
        <dbReference type="ARBA" id="ARBA00022777"/>
    </source>
</evidence>
<feature type="cross-link" description="Glycyl lysine isopeptide (Lys-Gly) (interchain with G-Cter in SUMO2)" evidence="8">
    <location>
        <position position="421"/>
    </location>
</feature>